<evidence type="ECO:0000256" key="7">
    <source>
        <dbReference type="ARBA" id="ARBA00023136"/>
    </source>
</evidence>
<dbReference type="Ensembl" id="ENSLOCT00000001795.1">
    <property type="protein sequence ID" value="ENSLOCP00000001790.1"/>
    <property type="gene ID" value="ENSLOCG00000001553.1"/>
</dbReference>
<sequence length="456" mass="51241">MGRSYFVEDVVEKYILNLVTAEKAFTTGLLIGQCSPQRDFVVLAVQTAQREEQFNQPKQSKVSLVDIDEDWVIGHARQVSRMLPGGLEVLGVFLIASPELSKESQNTLRRLVFAVEKSVVKGRLWKLSEDDVSERVTLHICSKTRKLGEPRVTCRTFDVQDPKSSAKPADWKYQPGLSSSWSVLQCSVKIDLHIPVPEGSSVKNLDKYVKNRLQKWANLVEDSVILINGHVRPNDKEFTEGQKKTTRGSGTQQNFNVQLLMPLTGDSSNERLTALVEVCSESIQLNGVVHCKAYIHSNKPKVKNAIQALKRDVLNTVSVRTEMLFEDILLNEDESTIISRDRHDFPRRVYAQVPGCSVCMCDYIFPDEAVADLQEHFREILDCDIEEEQIDVTQEAIEACAYSNVNSDAVLEGNFPQVEDCRAPTNHTNIQRNIGVVMAVGMALLATAFSLFYFSD</sequence>
<dbReference type="STRING" id="7918.ENSLOCP00000001790"/>
<dbReference type="Pfam" id="PF14778">
    <property type="entry name" value="ODR4-like"/>
    <property type="match status" value="1"/>
</dbReference>
<dbReference type="PANTHER" id="PTHR33966">
    <property type="entry name" value="PROTEIN ODR-4 HOMOLOG"/>
    <property type="match status" value="1"/>
</dbReference>
<dbReference type="HOGENOM" id="CLU_043811_0_0_1"/>
<organism evidence="9 10">
    <name type="scientific">Lepisosteus oculatus</name>
    <name type="common">Spotted gar</name>
    <dbReference type="NCBI Taxonomy" id="7918"/>
    <lineage>
        <taxon>Eukaryota</taxon>
        <taxon>Metazoa</taxon>
        <taxon>Chordata</taxon>
        <taxon>Craniata</taxon>
        <taxon>Vertebrata</taxon>
        <taxon>Euteleostomi</taxon>
        <taxon>Actinopterygii</taxon>
        <taxon>Neopterygii</taxon>
        <taxon>Holostei</taxon>
        <taxon>Semionotiformes</taxon>
        <taxon>Lepisosteidae</taxon>
        <taxon>Lepisosteus</taxon>
    </lineage>
</organism>
<evidence type="ECO:0000313" key="9">
    <source>
        <dbReference type="Ensembl" id="ENSLOCP00000001790.1"/>
    </source>
</evidence>
<evidence type="ECO:0000313" key="10">
    <source>
        <dbReference type="Proteomes" id="UP000018468"/>
    </source>
</evidence>
<dbReference type="eggNOG" id="KOG4703">
    <property type="taxonomic scope" value="Eukaryota"/>
</dbReference>
<dbReference type="Proteomes" id="UP000018468">
    <property type="component" value="Linkage group LG10"/>
</dbReference>
<name>W5M083_LEPOC</name>
<dbReference type="Bgee" id="ENSLOCG00000001553">
    <property type="expression patterns" value="Expressed in ovary and 13 other cell types or tissues"/>
</dbReference>
<dbReference type="GO" id="GO:0008104">
    <property type="term" value="P:intracellular protein localization"/>
    <property type="evidence" value="ECO:0000318"/>
    <property type="project" value="GO_Central"/>
</dbReference>
<dbReference type="PANTHER" id="PTHR33966:SF1">
    <property type="entry name" value="PROTEIN ODR-4 HOMOLOG"/>
    <property type="match status" value="1"/>
</dbReference>
<evidence type="ECO:0000256" key="4">
    <source>
        <dbReference type="ARBA" id="ARBA00020550"/>
    </source>
</evidence>
<keyword evidence="10" id="KW-1185">Reference proteome</keyword>
<keyword evidence="6 8" id="KW-1133">Transmembrane helix</keyword>
<feature type="transmembrane region" description="Helical" evidence="8">
    <location>
        <begin position="434"/>
        <end position="454"/>
    </location>
</feature>
<evidence type="ECO:0000256" key="8">
    <source>
        <dbReference type="SAM" id="Phobius"/>
    </source>
</evidence>
<evidence type="ECO:0000256" key="2">
    <source>
        <dbReference type="ARBA" id="ARBA00004370"/>
    </source>
</evidence>
<evidence type="ECO:0000256" key="6">
    <source>
        <dbReference type="ARBA" id="ARBA00022989"/>
    </source>
</evidence>
<protein>
    <recommendedName>
        <fullName evidence="4">Protein odr-4 homolog</fullName>
    </recommendedName>
</protein>
<keyword evidence="7 8" id="KW-0472">Membrane</keyword>
<proteinExistence type="inferred from homology"/>
<comment type="function">
    <text evidence="1">May play a role in the trafficking of a subset of G-protein coupled receptors.</text>
</comment>
<reference evidence="9" key="3">
    <citation type="submission" date="2025-09" db="UniProtKB">
        <authorList>
            <consortium name="Ensembl"/>
        </authorList>
    </citation>
    <scope>IDENTIFICATION</scope>
</reference>
<keyword evidence="5 8" id="KW-0812">Transmembrane</keyword>
<evidence type="ECO:0000256" key="5">
    <source>
        <dbReference type="ARBA" id="ARBA00022692"/>
    </source>
</evidence>
<reference evidence="9" key="2">
    <citation type="submission" date="2025-08" db="UniProtKB">
        <authorList>
            <consortium name="Ensembl"/>
        </authorList>
    </citation>
    <scope>IDENTIFICATION</scope>
</reference>
<dbReference type="AlphaFoldDB" id="W5M083"/>
<evidence type="ECO:0000256" key="1">
    <source>
        <dbReference type="ARBA" id="ARBA00003891"/>
    </source>
</evidence>
<dbReference type="InParanoid" id="W5M083"/>
<dbReference type="GeneTree" id="ENSGT00390000012568"/>
<accession>W5M083</accession>
<dbReference type="EMBL" id="AHAT01034683">
    <property type="status" value="NOT_ANNOTATED_CDS"/>
    <property type="molecule type" value="Genomic_DNA"/>
</dbReference>
<comment type="similarity">
    <text evidence="3">Belongs to the ODR-4 family.</text>
</comment>
<dbReference type="OMA" id="FNEPPRR"/>
<comment type="subcellular location">
    <subcellularLocation>
        <location evidence="2">Membrane</location>
    </subcellularLocation>
</comment>
<dbReference type="InterPro" id="IPR029454">
    <property type="entry name" value="ODR-4-like"/>
</dbReference>
<reference evidence="10" key="1">
    <citation type="submission" date="2011-12" db="EMBL/GenBank/DDBJ databases">
        <title>The Draft Genome of Lepisosteus oculatus.</title>
        <authorList>
            <consortium name="The Broad Institute Genome Assembly &amp; Analysis Group"/>
            <consortium name="Computational R&amp;D Group"/>
            <consortium name="and Sequencing Platform"/>
            <person name="Di Palma F."/>
            <person name="Alfoldi J."/>
            <person name="Johnson J."/>
            <person name="Berlin A."/>
            <person name="Gnerre S."/>
            <person name="Jaffe D."/>
            <person name="MacCallum I."/>
            <person name="Young S."/>
            <person name="Walker B.J."/>
            <person name="Lander E.S."/>
            <person name="Lindblad-Toh K."/>
        </authorList>
    </citation>
    <scope>NUCLEOTIDE SEQUENCE [LARGE SCALE GENOMIC DNA]</scope>
</reference>
<evidence type="ECO:0000256" key="3">
    <source>
        <dbReference type="ARBA" id="ARBA00010131"/>
    </source>
</evidence>
<dbReference type="GO" id="GO:0016020">
    <property type="term" value="C:membrane"/>
    <property type="evidence" value="ECO:0007669"/>
    <property type="project" value="UniProtKB-SubCell"/>
</dbReference>